<dbReference type="InterPro" id="IPR001275">
    <property type="entry name" value="DM_DNA-bd"/>
</dbReference>
<name>A0A2S0XSS4_BEMTA</name>
<dbReference type="GO" id="GO:0000978">
    <property type="term" value="F:RNA polymerase II cis-regulatory region sequence-specific DNA binding"/>
    <property type="evidence" value="ECO:0007669"/>
    <property type="project" value="TreeGrafter"/>
</dbReference>
<dbReference type="Pfam" id="PF00751">
    <property type="entry name" value="DM"/>
    <property type="match status" value="1"/>
</dbReference>
<dbReference type="GO" id="GO:0007548">
    <property type="term" value="P:sex differentiation"/>
    <property type="evidence" value="ECO:0007669"/>
    <property type="project" value="TreeGrafter"/>
</dbReference>
<organism evidence="8">
    <name type="scientific">Bemisia tabaci</name>
    <name type="common">Sweetpotato whitefly</name>
    <name type="synonym">Aleurodes tabaci</name>
    <dbReference type="NCBI Taxonomy" id="7038"/>
    <lineage>
        <taxon>Eukaryota</taxon>
        <taxon>Metazoa</taxon>
        <taxon>Ecdysozoa</taxon>
        <taxon>Arthropoda</taxon>
        <taxon>Hexapoda</taxon>
        <taxon>Insecta</taxon>
        <taxon>Pterygota</taxon>
        <taxon>Neoptera</taxon>
        <taxon>Paraneoptera</taxon>
        <taxon>Hemiptera</taxon>
        <taxon>Sternorrhyncha</taxon>
        <taxon>Aleyrodoidea</taxon>
        <taxon>Aleyrodidae</taxon>
        <taxon>Aleyrodinae</taxon>
        <taxon>Bemisia</taxon>
    </lineage>
</organism>
<evidence type="ECO:0000313" key="8">
    <source>
        <dbReference type="EMBL" id="AWC26116.1"/>
    </source>
</evidence>
<feature type="compositionally biased region" description="Basic and acidic residues" evidence="6">
    <location>
        <begin position="82"/>
        <end position="91"/>
    </location>
</feature>
<accession>A0A2S0XSS4</accession>
<sequence length="245" mass="27456">MASDVTSGFQNKSRVNSRAPRCCVRCRNHGLKKLVRGHKRYCPYTLCPCRLCLATKERQVHMAKTIKKRRYFLQDLAMQAHPDPKMPKHPEPIPQMPIIYKPPEVTTLPQGPPGPGPVEPPRDTPPTSPVGSLPPPSHQKAASVKSEASLPTSSPYRTPIDESLWESSIGSKIRTLIEMFNFQRDVDIYSLLYVILRYTTSDVMEVYNKIVEEVGNAQISGPNVPITCRSPIRPPGDFPRIFTGV</sequence>
<dbReference type="GO" id="GO:0000981">
    <property type="term" value="F:DNA-binding transcription factor activity, RNA polymerase II-specific"/>
    <property type="evidence" value="ECO:0007669"/>
    <property type="project" value="TreeGrafter"/>
</dbReference>
<evidence type="ECO:0000256" key="3">
    <source>
        <dbReference type="ARBA" id="ARBA00023125"/>
    </source>
</evidence>
<dbReference type="RefSeq" id="XP_072159826.1">
    <property type="nucleotide sequence ID" value="XM_072303725.1"/>
</dbReference>
<dbReference type="GO" id="GO:0005634">
    <property type="term" value="C:nucleus"/>
    <property type="evidence" value="ECO:0007669"/>
    <property type="project" value="UniProtKB-SubCell"/>
</dbReference>
<evidence type="ECO:0000256" key="2">
    <source>
        <dbReference type="ARBA" id="ARBA00022833"/>
    </source>
</evidence>
<evidence type="ECO:0000256" key="6">
    <source>
        <dbReference type="SAM" id="MobiDB-lite"/>
    </source>
</evidence>
<dbReference type="InterPro" id="IPR036407">
    <property type="entry name" value="DM_DNA-bd_sf"/>
</dbReference>
<dbReference type="Gene3D" id="4.10.1040.10">
    <property type="entry name" value="DM DNA-binding domain"/>
    <property type="match status" value="1"/>
</dbReference>
<dbReference type="SUPFAM" id="SSF82927">
    <property type="entry name" value="Cysteine-rich DNA binding domain, (DM domain)"/>
    <property type="match status" value="1"/>
</dbReference>
<evidence type="ECO:0000256" key="5">
    <source>
        <dbReference type="PROSITE-ProRule" id="PRU00070"/>
    </source>
</evidence>
<dbReference type="EMBL" id="MH232027">
    <property type="protein sequence ID" value="AWC26116.1"/>
    <property type="molecule type" value="mRNA"/>
</dbReference>
<feature type="DNA-binding region" description="DM" evidence="5">
    <location>
        <begin position="23"/>
        <end position="70"/>
    </location>
</feature>
<feature type="region of interest" description="Disordered" evidence="6">
    <location>
        <begin position="81"/>
        <end position="160"/>
    </location>
</feature>
<feature type="domain" description="DM" evidence="7">
    <location>
        <begin position="23"/>
        <end position="70"/>
    </location>
</feature>
<dbReference type="PROSITE" id="PS50809">
    <property type="entry name" value="DM_2"/>
    <property type="match status" value="1"/>
</dbReference>
<dbReference type="AlphaFoldDB" id="A0A2S0XSS4"/>
<keyword evidence="2 5" id="KW-0862">Zinc</keyword>
<keyword evidence="4 5" id="KW-0539">Nucleus</keyword>
<protein>
    <submittedName>
        <fullName evidence="8">Doublesex</fullName>
    </submittedName>
</protein>
<evidence type="ECO:0000256" key="4">
    <source>
        <dbReference type="ARBA" id="ARBA00023242"/>
    </source>
</evidence>
<evidence type="ECO:0000259" key="7">
    <source>
        <dbReference type="PROSITE" id="PS50809"/>
    </source>
</evidence>
<dbReference type="GeneID" id="109034288"/>
<proteinExistence type="evidence at transcript level"/>
<dbReference type="SMART" id="SM00301">
    <property type="entry name" value="DM"/>
    <property type="match status" value="1"/>
</dbReference>
<keyword evidence="1 5" id="KW-0479">Metal-binding</keyword>
<keyword evidence="3 5" id="KW-0238">DNA-binding</keyword>
<feature type="compositionally biased region" description="Pro residues" evidence="6">
    <location>
        <begin position="110"/>
        <end position="137"/>
    </location>
</feature>
<comment type="subcellular location">
    <subcellularLocation>
        <location evidence="5">Nucleus</location>
    </subcellularLocation>
</comment>
<dbReference type="InterPro" id="IPR026607">
    <property type="entry name" value="DMRT"/>
</dbReference>
<reference evidence="8" key="1">
    <citation type="journal article" date="2018" name="Insect Mol. Biol.">
        <title>Identification and characterization of doublesex in Bemisia tabaci.</title>
        <authorList>
            <person name="Guo L."/>
            <person name="Xie W."/>
            <person name="Liu Y."/>
            <person name="Yang Z."/>
            <person name="Yang X."/>
            <person name="Xia J."/>
            <person name="Wang S."/>
            <person name="Wu Q."/>
            <person name="Zhang Y."/>
        </authorList>
    </citation>
    <scope>NUCLEOTIDE SEQUENCE</scope>
</reference>
<dbReference type="PROSITE" id="PS40000">
    <property type="entry name" value="DM_1"/>
    <property type="match status" value="1"/>
</dbReference>
<dbReference type="GO" id="GO:0046872">
    <property type="term" value="F:metal ion binding"/>
    <property type="evidence" value="ECO:0007669"/>
    <property type="project" value="UniProtKB-KW"/>
</dbReference>
<evidence type="ECO:0000256" key="1">
    <source>
        <dbReference type="ARBA" id="ARBA00022723"/>
    </source>
</evidence>
<dbReference type="PANTHER" id="PTHR12322">
    <property type="entry name" value="DOUBLESEX AND MAB-3 RELATED TRANSCRIPTION FACTOR DMRT"/>
    <property type="match status" value="1"/>
</dbReference>
<dbReference type="PANTHER" id="PTHR12322:SF116">
    <property type="entry name" value="DOUBLESEX-MAB RELATED 99B"/>
    <property type="match status" value="1"/>
</dbReference>